<accession>A0A512DZA6</accession>
<name>A0A512DZA6_9PROT</name>
<dbReference type="Proteomes" id="UP000321523">
    <property type="component" value="Unassembled WGS sequence"/>
</dbReference>
<gene>
    <name evidence="1" type="ORF">SAE02_59640</name>
</gene>
<evidence type="ECO:0000313" key="2">
    <source>
        <dbReference type="Proteomes" id="UP000321523"/>
    </source>
</evidence>
<keyword evidence="2" id="KW-1185">Reference proteome</keyword>
<dbReference type="RefSeq" id="WP_044436866.1">
    <property type="nucleotide sequence ID" value="NZ_BJYZ01000032.1"/>
</dbReference>
<comment type="caution">
    <text evidence="1">The sequence shown here is derived from an EMBL/GenBank/DDBJ whole genome shotgun (WGS) entry which is preliminary data.</text>
</comment>
<evidence type="ECO:0000313" key="1">
    <source>
        <dbReference type="EMBL" id="GEO41816.1"/>
    </source>
</evidence>
<sequence length="114" mass="12423">MPRPAYPTTETSVTGLSDELMTVVRAYAKDCCQPMRAIYDDAITAMVNRIAGGEKVFFPASIPGQGSRGRHIRLTPGVAAAMAKTCEANRVHQSVFFLRAMRDYLSSKGIDVPD</sequence>
<dbReference type="EMBL" id="BJYZ01000032">
    <property type="protein sequence ID" value="GEO41816.1"/>
    <property type="molecule type" value="Genomic_DNA"/>
</dbReference>
<dbReference type="AlphaFoldDB" id="A0A512DZA6"/>
<protein>
    <submittedName>
        <fullName evidence="1">Uncharacterized protein</fullName>
    </submittedName>
</protein>
<proteinExistence type="predicted"/>
<organism evidence="1 2">
    <name type="scientific">Skermanella aerolata</name>
    <dbReference type="NCBI Taxonomy" id="393310"/>
    <lineage>
        <taxon>Bacteria</taxon>
        <taxon>Pseudomonadati</taxon>
        <taxon>Pseudomonadota</taxon>
        <taxon>Alphaproteobacteria</taxon>
        <taxon>Rhodospirillales</taxon>
        <taxon>Azospirillaceae</taxon>
        <taxon>Skermanella</taxon>
    </lineage>
</organism>
<reference evidence="1 2" key="1">
    <citation type="submission" date="2019-07" db="EMBL/GenBank/DDBJ databases">
        <title>Whole genome shotgun sequence of Skermanella aerolata NBRC 106429.</title>
        <authorList>
            <person name="Hosoyama A."/>
            <person name="Uohara A."/>
            <person name="Ohji S."/>
            <person name="Ichikawa N."/>
        </authorList>
    </citation>
    <scope>NUCLEOTIDE SEQUENCE [LARGE SCALE GENOMIC DNA]</scope>
    <source>
        <strain evidence="1 2">NBRC 106429</strain>
    </source>
</reference>